<reference evidence="2 3" key="1">
    <citation type="submission" date="2023-10" db="EMBL/GenBank/DDBJ databases">
        <title>Virgibacillus halophilus 5B73C genome.</title>
        <authorList>
            <person name="Miliotis G."/>
            <person name="Sengupta P."/>
            <person name="Hameed A."/>
            <person name="Chuvochina M."/>
            <person name="Mcdonagh F."/>
            <person name="Simpson A.C."/>
            <person name="Singh N.K."/>
            <person name="Rekha P.D."/>
            <person name="Raman K."/>
            <person name="Hugenholtz P."/>
            <person name="Venkateswaran K."/>
        </authorList>
    </citation>
    <scope>NUCLEOTIDE SEQUENCE [LARGE SCALE GENOMIC DNA]</scope>
    <source>
        <strain evidence="2 3">5B73C</strain>
    </source>
</reference>
<keyword evidence="1" id="KW-0175">Coiled coil</keyword>
<accession>A0ABU5C818</accession>
<evidence type="ECO:0000256" key="1">
    <source>
        <dbReference type="SAM" id="Coils"/>
    </source>
</evidence>
<protein>
    <submittedName>
        <fullName evidence="2">DUF6262 family protein</fullName>
    </submittedName>
</protein>
<keyword evidence="3" id="KW-1185">Reference proteome</keyword>
<gene>
    <name evidence="2" type="ORF">RWE15_14760</name>
</gene>
<evidence type="ECO:0000313" key="3">
    <source>
        <dbReference type="Proteomes" id="UP001281447"/>
    </source>
</evidence>
<dbReference type="InterPro" id="IPR046229">
    <property type="entry name" value="TnpC-like"/>
</dbReference>
<dbReference type="EMBL" id="JAWDIP010000003">
    <property type="protein sequence ID" value="MDY0395472.1"/>
    <property type="molecule type" value="Genomic_DNA"/>
</dbReference>
<feature type="coiled-coil region" evidence="1">
    <location>
        <begin position="87"/>
        <end position="121"/>
    </location>
</feature>
<dbReference type="Pfam" id="PF19776">
    <property type="entry name" value="DUF6262"/>
    <property type="match status" value="1"/>
</dbReference>
<dbReference type="Proteomes" id="UP001281447">
    <property type="component" value="Unassembled WGS sequence"/>
</dbReference>
<organism evidence="2 3">
    <name type="scientific">Tigheibacillus halophilus</name>
    <dbReference type="NCBI Taxonomy" id="361280"/>
    <lineage>
        <taxon>Bacteria</taxon>
        <taxon>Bacillati</taxon>
        <taxon>Bacillota</taxon>
        <taxon>Bacilli</taxon>
        <taxon>Bacillales</taxon>
        <taxon>Bacillaceae</taxon>
        <taxon>Tigheibacillus</taxon>
    </lineage>
</organism>
<name>A0ABU5C818_9BACI</name>
<evidence type="ECO:0000313" key="2">
    <source>
        <dbReference type="EMBL" id="MDY0395472.1"/>
    </source>
</evidence>
<proteinExistence type="predicted"/>
<comment type="caution">
    <text evidence="2">The sequence shown here is derived from an EMBL/GenBank/DDBJ whole genome shotgun (WGS) entry which is preliminary data.</text>
</comment>
<sequence>MTEYDRSAHLKSIHANRKANTYQKVDEALKKLIRTNGKINFNSVSSEADVSKATLYNNKDFRSRIETLRNQQSQVPTPKQVKREMNENNKDALIASLKRKNQKLAEENRQLREQLKVAYADVYKKVIREIDVRPSEAG</sequence>